<proteinExistence type="predicted"/>
<dbReference type="RefSeq" id="WP_063248858.1">
    <property type="nucleotide sequence ID" value="NZ_DAMCVH010000012.1"/>
</dbReference>
<protein>
    <recommendedName>
        <fullName evidence="4">DUF3027 domain-containing protein</fullName>
    </recommendedName>
</protein>
<evidence type="ECO:0008006" key="4">
    <source>
        <dbReference type="Google" id="ProtNLM"/>
    </source>
</evidence>
<accession>A0AB34Y0T9</accession>
<feature type="region of interest" description="Disordered" evidence="1">
    <location>
        <begin position="174"/>
        <end position="207"/>
    </location>
</feature>
<gene>
    <name evidence="2" type="ORF">AVW13_04170</name>
</gene>
<evidence type="ECO:0000313" key="2">
    <source>
        <dbReference type="EMBL" id="KZE23498.1"/>
    </source>
</evidence>
<dbReference type="Pfam" id="PF11228">
    <property type="entry name" value="DUF3027"/>
    <property type="match status" value="1"/>
</dbReference>
<feature type="compositionally biased region" description="Basic and acidic residues" evidence="1">
    <location>
        <begin position="317"/>
        <end position="328"/>
    </location>
</feature>
<evidence type="ECO:0000313" key="3">
    <source>
        <dbReference type="Proteomes" id="UP000076612"/>
    </source>
</evidence>
<feature type="region of interest" description="Disordered" evidence="1">
    <location>
        <begin position="298"/>
        <end position="328"/>
    </location>
</feature>
<organism evidence="2 3">
    <name type="scientific">Brevibacterium casei</name>
    <dbReference type="NCBI Taxonomy" id="33889"/>
    <lineage>
        <taxon>Bacteria</taxon>
        <taxon>Bacillati</taxon>
        <taxon>Actinomycetota</taxon>
        <taxon>Actinomycetes</taxon>
        <taxon>Micrococcales</taxon>
        <taxon>Brevibacteriaceae</taxon>
        <taxon>Brevibacterium</taxon>
    </lineage>
</organism>
<evidence type="ECO:0000256" key="1">
    <source>
        <dbReference type="SAM" id="MobiDB-lite"/>
    </source>
</evidence>
<dbReference type="InterPro" id="IPR021391">
    <property type="entry name" value="DUF3027"/>
</dbReference>
<feature type="compositionally biased region" description="Basic and acidic residues" evidence="1">
    <location>
        <begin position="174"/>
        <end position="191"/>
    </location>
</feature>
<name>A0AB34Y0T9_9MICO</name>
<dbReference type="Proteomes" id="UP000076612">
    <property type="component" value="Unassembled WGS sequence"/>
</dbReference>
<dbReference type="AlphaFoldDB" id="A0AB34Y0T9"/>
<reference evidence="3" key="1">
    <citation type="submission" date="2016-01" db="EMBL/GenBank/DDBJ databases">
        <title>Draft genome of Chromobacterium sp. F49.</title>
        <authorList>
            <person name="Hong K.W."/>
        </authorList>
    </citation>
    <scope>NUCLEOTIDE SEQUENCE [LARGE SCALE GENOMIC DNA]</scope>
    <source>
        <strain evidence="3">M40</strain>
    </source>
</reference>
<dbReference type="EMBL" id="LQQR01000003">
    <property type="protein sequence ID" value="KZE23498.1"/>
    <property type="molecule type" value="Genomic_DNA"/>
</dbReference>
<sequence length="328" mass="33966">MSSLFTRWLTDLRSQSAAEPAPASDVAEAAGSGTAGAEVAVGSGTAGSVMAGSGTAEAEVAAPSGAGAPSAPAQKPARTVVLDAQLAAAIDVARSAIAEVAGSAVIGEHLGATAEGTRLVTHHFVCTDPSYRGWRWVAVLARAPRSKKVTVCETALLPGPDALVAPEWVPWDQRLEPGDLTPRDTLPKLDNDPNLQPGYQQTEDNSAENIDQIANYEFGIGRERVLSPEGLNAAAQRWADSEAGADGEFAARASAHCGSCGYLMPIAGSMRESFGVCANAWSPFDGRVVQLDSGCGAHSETDVRRPDTSPAEAVVDDYARGELELQEG</sequence>
<comment type="caution">
    <text evidence="2">The sequence shown here is derived from an EMBL/GenBank/DDBJ whole genome shotgun (WGS) entry which is preliminary data.</text>
</comment>
<feature type="compositionally biased region" description="Polar residues" evidence="1">
    <location>
        <begin position="193"/>
        <end position="207"/>
    </location>
</feature>